<dbReference type="KEGG" id="fal:FRAAL5764"/>
<reference evidence="2 3" key="1">
    <citation type="journal article" date="2007" name="Genome Res.">
        <title>Genome characteristics of facultatively symbiotic Frankia sp. strains reflect host range and host plant biogeography.</title>
        <authorList>
            <person name="Normand P."/>
            <person name="Lapierre P."/>
            <person name="Tisa L.S."/>
            <person name="Gogarten J.P."/>
            <person name="Alloisio N."/>
            <person name="Bagnarol E."/>
            <person name="Bassi C.A."/>
            <person name="Berry A.M."/>
            <person name="Bickhart D.M."/>
            <person name="Choisne N."/>
            <person name="Couloux A."/>
            <person name="Cournoyer B."/>
            <person name="Cruveiller S."/>
            <person name="Daubin V."/>
            <person name="Demange N."/>
            <person name="Francino M.P."/>
            <person name="Goltsman E."/>
            <person name="Huang Y."/>
            <person name="Kopp O.R."/>
            <person name="Labarre L."/>
            <person name="Lapidus A."/>
            <person name="Lavire C."/>
            <person name="Marechal J."/>
            <person name="Martinez M."/>
            <person name="Mastronunzio J.E."/>
            <person name="Mullin B.C."/>
            <person name="Niemann J."/>
            <person name="Pujic P."/>
            <person name="Rawnsley T."/>
            <person name="Rouy Z."/>
            <person name="Schenowitz C."/>
            <person name="Sellstedt A."/>
            <person name="Tavares F."/>
            <person name="Tomkins J.P."/>
            <person name="Vallenet D."/>
            <person name="Valverde C."/>
            <person name="Wall L.G."/>
            <person name="Wang Y."/>
            <person name="Medigue C."/>
            <person name="Benson D.R."/>
        </authorList>
    </citation>
    <scope>NUCLEOTIDE SEQUENCE [LARGE SCALE GENOMIC DNA]</scope>
    <source>
        <strain evidence="3">DSM 45986 / CECT 9034 / ACN14a</strain>
    </source>
</reference>
<sequence length="102" mass="10809">MSLGPVRDRTPPPLTPGPSLLVFTPVLIVSPPLPAGPPRQPTGHRNPVPGNPVPGMPATRGDTQVRPDTTDTPPGWPATTHGDPRRRTAAQEPTGPRRRRTG</sequence>
<dbReference type="EMBL" id="CT573213">
    <property type="protein sequence ID" value="CAJ64396.1"/>
    <property type="molecule type" value="Genomic_DNA"/>
</dbReference>
<evidence type="ECO:0000256" key="1">
    <source>
        <dbReference type="SAM" id="MobiDB-lite"/>
    </source>
</evidence>
<feature type="region of interest" description="Disordered" evidence="1">
    <location>
        <begin position="1"/>
        <end position="20"/>
    </location>
</feature>
<proteinExistence type="predicted"/>
<organism evidence="2 3">
    <name type="scientific">Frankia alni (strain DSM 45986 / CECT 9034 / ACN14a)</name>
    <dbReference type="NCBI Taxonomy" id="326424"/>
    <lineage>
        <taxon>Bacteria</taxon>
        <taxon>Bacillati</taxon>
        <taxon>Actinomycetota</taxon>
        <taxon>Actinomycetes</taxon>
        <taxon>Frankiales</taxon>
        <taxon>Frankiaceae</taxon>
        <taxon>Frankia</taxon>
    </lineage>
</organism>
<evidence type="ECO:0000313" key="2">
    <source>
        <dbReference type="EMBL" id="CAJ64396.1"/>
    </source>
</evidence>
<feature type="compositionally biased region" description="Pro residues" evidence="1">
    <location>
        <begin position="31"/>
        <end position="40"/>
    </location>
</feature>
<feature type="compositionally biased region" description="Basic and acidic residues" evidence="1">
    <location>
        <begin position="1"/>
        <end position="10"/>
    </location>
</feature>
<dbReference type="HOGENOM" id="CLU_2273244_0_0_11"/>
<name>Q0RDS0_FRAAA</name>
<accession>Q0RDS0</accession>
<dbReference type="Proteomes" id="UP000000657">
    <property type="component" value="Chromosome"/>
</dbReference>
<gene>
    <name evidence="2" type="ordered locus">FRAAL5764</name>
</gene>
<protein>
    <submittedName>
        <fullName evidence="2">Uncharacterized protein</fullName>
    </submittedName>
</protein>
<dbReference type="AlphaFoldDB" id="Q0RDS0"/>
<keyword evidence="3" id="KW-1185">Reference proteome</keyword>
<dbReference type="STRING" id="326424.FRAAL5764"/>
<feature type="region of interest" description="Disordered" evidence="1">
    <location>
        <begin position="29"/>
        <end position="102"/>
    </location>
</feature>
<evidence type="ECO:0000313" key="3">
    <source>
        <dbReference type="Proteomes" id="UP000000657"/>
    </source>
</evidence>